<reference evidence="2 3" key="1">
    <citation type="submission" date="2017-04" db="EMBL/GenBank/DDBJ databases">
        <title>Comparative genome analysis of Subtercola boreus.</title>
        <authorList>
            <person name="Cho Y.-J."/>
            <person name="Cho A."/>
            <person name="Kim O.-S."/>
            <person name="Lee J.-I."/>
        </authorList>
    </citation>
    <scope>NUCLEOTIDE SEQUENCE [LARGE SCALE GENOMIC DNA]</scope>
    <source>
        <strain evidence="2 3">K300</strain>
    </source>
</reference>
<evidence type="ECO:0000313" key="2">
    <source>
        <dbReference type="EMBL" id="RFA06445.1"/>
    </source>
</evidence>
<accession>A0A3E0VA33</accession>
<protein>
    <recommendedName>
        <fullName evidence="4">DUF3093 domain-containing protein</fullName>
    </recommendedName>
</protein>
<dbReference type="EMBL" id="NBWZ01000002">
    <property type="protein sequence ID" value="RFA06445.1"/>
    <property type="molecule type" value="Genomic_DNA"/>
</dbReference>
<keyword evidence="1" id="KW-1133">Transmembrane helix</keyword>
<dbReference type="Pfam" id="PF11292">
    <property type="entry name" value="DUF3093"/>
    <property type="match status" value="1"/>
</dbReference>
<evidence type="ECO:0000313" key="3">
    <source>
        <dbReference type="Proteomes" id="UP000256486"/>
    </source>
</evidence>
<organism evidence="2 3">
    <name type="scientific">Subtercola boreus</name>
    <dbReference type="NCBI Taxonomy" id="120213"/>
    <lineage>
        <taxon>Bacteria</taxon>
        <taxon>Bacillati</taxon>
        <taxon>Actinomycetota</taxon>
        <taxon>Actinomycetes</taxon>
        <taxon>Micrococcales</taxon>
        <taxon>Microbacteriaceae</taxon>
        <taxon>Subtercola</taxon>
    </lineage>
</organism>
<feature type="transmembrane region" description="Helical" evidence="1">
    <location>
        <begin position="12"/>
        <end position="32"/>
    </location>
</feature>
<keyword evidence="3" id="KW-1185">Reference proteome</keyword>
<evidence type="ECO:0000256" key="1">
    <source>
        <dbReference type="SAM" id="Phobius"/>
    </source>
</evidence>
<dbReference type="InterPro" id="IPR021443">
    <property type="entry name" value="DUF3093"/>
</dbReference>
<dbReference type="AlphaFoldDB" id="A0A3E0VA33"/>
<evidence type="ECO:0008006" key="4">
    <source>
        <dbReference type="Google" id="ProtNLM"/>
    </source>
</evidence>
<dbReference type="Proteomes" id="UP000256486">
    <property type="component" value="Unassembled WGS sequence"/>
</dbReference>
<dbReference type="OrthoDB" id="3217020at2"/>
<keyword evidence="1" id="KW-0812">Transmembrane</keyword>
<feature type="transmembrane region" description="Helical" evidence="1">
    <location>
        <begin position="38"/>
        <end position="59"/>
    </location>
</feature>
<name>A0A3E0VA33_9MICO</name>
<dbReference type="RefSeq" id="WP_116416825.1">
    <property type="nucleotide sequence ID" value="NZ_NBWZ01000002.1"/>
</dbReference>
<proteinExistence type="predicted"/>
<comment type="caution">
    <text evidence="2">The sequence shown here is derived from an EMBL/GenBank/DDBJ whole genome shotgun (WGS) entry which is preliminary data.</text>
</comment>
<keyword evidence="1" id="KW-0472">Membrane</keyword>
<gene>
    <name evidence="2" type="ORF">B7R54_18880</name>
</gene>
<sequence length="152" mass="16633">MTLYYERMWPTPWIFVITALVIPASILVFLPINPLAGYITAGVLYVGIVLFLSLTSPIISVTHETLRAGQAAIPVEFTGETRSFLAGEAVLERGVHLDARAWLVIRGWISPVVKVTVTDPADPVPYWLLSSRHPDRLEAALAEAKTGAPADR</sequence>